<sequence>MTPNSAWDLAQSRRGVYDRLDKLRVELEDLRRRCGPSGSDALETLKQTCTKQEEEITRLKKAEKESQEQIEYLKVLLSAKAASNDHLEQAGTCVDHNANSQSFQSELVNRVLAAERRVWLLEEETCNLNILLVKKALQLNKLQLLYSDQSKKLLEATRALSTPSSSRQTSSCDVSYK</sequence>
<dbReference type="EMBL" id="JARKHS020005834">
    <property type="protein sequence ID" value="KAK8783151.1"/>
    <property type="molecule type" value="Genomic_DNA"/>
</dbReference>
<name>A0AAQ4F8J4_AMBAM</name>
<evidence type="ECO:0000256" key="2">
    <source>
        <dbReference type="SAM" id="MobiDB-lite"/>
    </source>
</evidence>
<evidence type="ECO:0000256" key="1">
    <source>
        <dbReference type="SAM" id="Coils"/>
    </source>
</evidence>
<evidence type="ECO:0000313" key="4">
    <source>
        <dbReference type="Proteomes" id="UP001321473"/>
    </source>
</evidence>
<organism evidence="3 4">
    <name type="scientific">Amblyomma americanum</name>
    <name type="common">Lone star tick</name>
    <dbReference type="NCBI Taxonomy" id="6943"/>
    <lineage>
        <taxon>Eukaryota</taxon>
        <taxon>Metazoa</taxon>
        <taxon>Ecdysozoa</taxon>
        <taxon>Arthropoda</taxon>
        <taxon>Chelicerata</taxon>
        <taxon>Arachnida</taxon>
        <taxon>Acari</taxon>
        <taxon>Parasitiformes</taxon>
        <taxon>Ixodida</taxon>
        <taxon>Ixodoidea</taxon>
        <taxon>Ixodidae</taxon>
        <taxon>Amblyomminae</taxon>
        <taxon>Amblyomma</taxon>
    </lineage>
</organism>
<protein>
    <submittedName>
        <fullName evidence="3">Uncharacterized protein</fullName>
    </submittedName>
</protein>
<accession>A0AAQ4F8J4</accession>
<proteinExistence type="predicted"/>
<dbReference type="AlphaFoldDB" id="A0AAQ4F8J4"/>
<reference evidence="3 4" key="1">
    <citation type="journal article" date="2023" name="Arcadia Sci">
        <title>De novo assembly of a long-read Amblyomma americanum tick genome.</title>
        <authorList>
            <person name="Chou S."/>
            <person name="Poskanzer K.E."/>
            <person name="Rollins M."/>
            <person name="Thuy-Boun P.S."/>
        </authorList>
    </citation>
    <scope>NUCLEOTIDE SEQUENCE [LARGE SCALE GENOMIC DNA]</scope>
    <source>
        <strain evidence="3">F_SG_1</strain>
        <tissue evidence="3">Salivary glands</tissue>
    </source>
</reference>
<dbReference type="Proteomes" id="UP001321473">
    <property type="component" value="Unassembled WGS sequence"/>
</dbReference>
<keyword evidence="1" id="KW-0175">Coiled coil</keyword>
<feature type="compositionally biased region" description="Low complexity" evidence="2">
    <location>
        <begin position="161"/>
        <end position="171"/>
    </location>
</feature>
<gene>
    <name evidence="3" type="ORF">V5799_015501</name>
</gene>
<comment type="caution">
    <text evidence="3">The sequence shown here is derived from an EMBL/GenBank/DDBJ whole genome shotgun (WGS) entry which is preliminary data.</text>
</comment>
<feature type="region of interest" description="Disordered" evidence="2">
    <location>
        <begin position="158"/>
        <end position="177"/>
    </location>
</feature>
<evidence type="ECO:0000313" key="3">
    <source>
        <dbReference type="EMBL" id="KAK8783151.1"/>
    </source>
</evidence>
<feature type="coiled-coil region" evidence="1">
    <location>
        <begin position="13"/>
        <end position="69"/>
    </location>
</feature>
<keyword evidence="4" id="KW-1185">Reference proteome</keyword>